<dbReference type="PANTHER" id="PTHR48111">
    <property type="entry name" value="REGULATOR OF RPOS"/>
    <property type="match status" value="1"/>
</dbReference>
<evidence type="ECO:0000313" key="14">
    <source>
        <dbReference type="Proteomes" id="UP000294292"/>
    </source>
</evidence>
<dbReference type="PROSITE" id="PS51755">
    <property type="entry name" value="OMPR_PHOB"/>
    <property type="match status" value="1"/>
</dbReference>
<evidence type="ECO:0000313" key="13">
    <source>
        <dbReference type="EMBL" id="QBP41236.1"/>
    </source>
</evidence>
<dbReference type="Pfam" id="PF00072">
    <property type="entry name" value="Response_reg"/>
    <property type="match status" value="1"/>
</dbReference>
<evidence type="ECO:0000256" key="2">
    <source>
        <dbReference type="ARBA" id="ARBA00022490"/>
    </source>
</evidence>
<keyword evidence="14" id="KW-1185">Reference proteome</keyword>
<evidence type="ECO:0000256" key="10">
    <source>
        <dbReference type="PROSITE-ProRule" id="PRU01091"/>
    </source>
</evidence>
<dbReference type="Gene3D" id="6.10.250.690">
    <property type="match status" value="1"/>
</dbReference>
<dbReference type="SUPFAM" id="SSF52172">
    <property type="entry name" value="CheY-like"/>
    <property type="match status" value="1"/>
</dbReference>
<dbReference type="GO" id="GO:0000976">
    <property type="term" value="F:transcription cis-regulatory region binding"/>
    <property type="evidence" value="ECO:0007669"/>
    <property type="project" value="TreeGrafter"/>
</dbReference>
<dbReference type="InterPro" id="IPR001867">
    <property type="entry name" value="OmpR/PhoB-type_DNA-bd"/>
</dbReference>
<feature type="domain" description="OmpR/PhoB-type" evidence="12">
    <location>
        <begin position="126"/>
        <end position="224"/>
    </location>
</feature>
<feature type="domain" description="Response regulatory" evidence="11">
    <location>
        <begin position="5"/>
        <end position="118"/>
    </location>
</feature>
<dbReference type="KEGG" id="panc:E2636_08850"/>
<dbReference type="SMART" id="SM00862">
    <property type="entry name" value="Trans_reg_C"/>
    <property type="match status" value="1"/>
</dbReference>
<dbReference type="OrthoDB" id="9790442at2"/>
<protein>
    <submittedName>
        <fullName evidence="13">Response regulator transcription factor</fullName>
    </submittedName>
</protein>
<keyword evidence="3 9" id="KW-0597">Phosphoprotein</keyword>
<name>A0A4P7A076_9BACL</name>
<keyword evidence="2" id="KW-0963">Cytoplasm</keyword>
<evidence type="ECO:0000256" key="5">
    <source>
        <dbReference type="ARBA" id="ARBA00023015"/>
    </source>
</evidence>
<feature type="modified residue" description="4-aspartylphosphate" evidence="9">
    <location>
        <position position="54"/>
    </location>
</feature>
<keyword evidence="5" id="KW-0805">Transcription regulation</keyword>
<dbReference type="InterPro" id="IPR001789">
    <property type="entry name" value="Sig_transdc_resp-reg_receiver"/>
</dbReference>
<dbReference type="AlphaFoldDB" id="A0A4P7A076"/>
<dbReference type="Pfam" id="PF00486">
    <property type="entry name" value="Trans_reg_C"/>
    <property type="match status" value="1"/>
</dbReference>
<sequence>MSMGTILVIDDEIAMRALIKSFLVPEGYLVKDASNGMEALEMIFVESPDLIIVDIMMPFMDGYTFTKELRKTSDTPIIFLSAKGEEWDKVKGLKLGADDYLVKPFHYGELIARIETVLRRSSKHYRKVLTIKAGPITIDVENHLAFLDGKEVSLTLKEFGLLSLLVTHKNNLITRNNLMATIWGPEYSGTERTVDTHIKTLRLKLKQHGVLIKTVWGLGYKLEV</sequence>
<dbReference type="Proteomes" id="UP000294292">
    <property type="component" value="Chromosome"/>
</dbReference>
<dbReference type="GO" id="GO:0000156">
    <property type="term" value="F:phosphorelay response regulator activity"/>
    <property type="evidence" value="ECO:0007669"/>
    <property type="project" value="TreeGrafter"/>
</dbReference>
<dbReference type="PANTHER" id="PTHR48111:SF44">
    <property type="entry name" value="TRANSCRIPTIONAL REGULATORY PROTEIN RESD"/>
    <property type="match status" value="1"/>
</dbReference>
<evidence type="ECO:0000256" key="6">
    <source>
        <dbReference type="ARBA" id="ARBA00023125"/>
    </source>
</evidence>
<comment type="subcellular location">
    <subcellularLocation>
        <location evidence="1">Cytoplasm</location>
    </subcellularLocation>
</comment>
<feature type="DNA-binding region" description="OmpR/PhoB-type" evidence="10">
    <location>
        <begin position="126"/>
        <end position="224"/>
    </location>
</feature>
<keyword evidence="6 10" id="KW-0238">DNA-binding</keyword>
<dbReference type="InterPro" id="IPR036388">
    <property type="entry name" value="WH-like_DNA-bd_sf"/>
</dbReference>
<dbReference type="InterPro" id="IPR039420">
    <property type="entry name" value="WalR-like"/>
</dbReference>
<evidence type="ECO:0000256" key="9">
    <source>
        <dbReference type="PROSITE-ProRule" id="PRU00169"/>
    </source>
</evidence>
<keyword evidence="7" id="KW-0010">Activator</keyword>
<proteinExistence type="predicted"/>
<dbReference type="PROSITE" id="PS50110">
    <property type="entry name" value="RESPONSE_REGULATORY"/>
    <property type="match status" value="1"/>
</dbReference>
<evidence type="ECO:0000259" key="11">
    <source>
        <dbReference type="PROSITE" id="PS50110"/>
    </source>
</evidence>
<dbReference type="RefSeq" id="WP_134209881.1">
    <property type="nucleotide sequence ID" value="NZ_CP038015.1"/>
</dbReference>
<evidence type="ECO:0000256" key="7">
    <source>
        <dbReference type="ARBA" id="ARBA00023159"/>
    </source>
</evidence>
<dbReference type="CDD" id="cd00383">
    <property type="entry name" value="trans_reg_C"/>
    <property type="match status" value="1"/>
</dbReference>
<dbReference type="GO" id="GO:0005829">
    <property type="term" value="C:cytosol"/>
    <property type="evidence" value="ECO:0007669"/>
    <property type="project" value="TreeGrafter"/>
</dbReference>
<dbReference type="EMBL" id="CP038015">
    <property type="protein sequence ID" value="QBP41236.1"/>
    <property type="molecule type" value="Genomic_DNA"/>
</dbReference>
<gene>
    <name evidence="13" type="ORF">E2636_08850</name>
</gene>
<evidence type="ECO:0000259" key="12">
    <source>
        <dbReference type="PROSITE" id="PS51755"/>
    </source>
</evidence>
<dbReference type="Gene3D" id="1.10.10.10">
    <property type="entry name" value="Winged helix-like DNA-binding domain superfamily/Winged helix DNA-binding domain"/>
    <property type="match status" value="1"/>
</dbReference>
<dbReference type="GO" id="GO:0006355">
    <property type="term" value="P:regulation of DNA-templated transcription"/>
    <property type="evidence" value="ECO:0007669"/>
    <property type="project" value="InterPro"/>
</dbReference>
<dbReference type="InterPro" id="IPR011006">
    <property type="entry name" value="CheY-like_superfamily"/>
</dbReference>
<dbReference type="GO" id="GO:0032993">
    <property type="term" value="C:protein-DNA complex"/>
    <property type="evidence" value="ECO:0007669"/>
    <property type="project" value="TreeGrafter"/>
</dbReference>
<dbReference type="Gene3D" id="3.40.50.2300">
    <property type="match status" value="1"/>
</dbReference>
<keyword evidence="4" id="KW-0902">Two-component regulatory system</keyword>
<dbReference type="SUPFAM" id="SSF46894">
    <property type="entry name" value="C-terminal effector domain of the bipartite response regulators"/>
    <property type="match status" value="1"/>
</dbReference>
<organism evidence="13 14">
    <name type="scientific">Paenisporosarcina antarctica</name>
    <dbReference type="NCBI Taxonomy" id="417367"/>
    <lineage>
        <taxon>Bacteria</taxon>
        <taxon>Bacillati</taxon>
        <taxon>Bacillota</taxon>
        <taxon>Bacilli</taxon>
        <taxon>Bacillales</taxon>
        <taxon>Caryophanaceae</taxon>
        <taxon>Paenisporosarcina</taxon>
    </lineage>
</organism>
<reference evidence="13 14" key="1">
    <citation type="submission" date="2019-03" db="EMBL/GenBank/DDBJ databases">
        <title>Complete genome sequence of Paenisporosarcina antarctica CGMCC 1.6503T.</title>
        <authorList>
            <person name="Rong J.-C."/>
            <person name="Chi N.-Y."/>
            <person name="Zhang Q.-F."/>
        </authorList>
    </citation>
    <scope>NUCLEOTIDE SEQUENCE [LARGE SCALE GENOMIC DNA]</scope>
    <source>
        <strain evidence="13 14">CGMCC 1.6503</strain>
    </source>
</reference>
<evidence type="ECO:0000256" key="3">
    <source>
        <dbReference type="ARBA" id="ARBA00022553"/>
    </source>
</evidence>
<evidence type="ECO:0000256" key="4">
    <source>
        <dbReference type="ARBA" id="ARBA00023012"/>
    </source>
</evidence>
<dbReference type="FunFam" id="3.40.50.2300:FF:000001">
    <property type="entry name" value="DNA-binding response regulator PhoB"/>
    <property type="match status" value="1"/>
</dbReference>
<dbReference type="InterPro" id="IPR016032">
    <property type="entry name" value="Sig_transdc_resp-reg_C-effctor"/>
</dbReference>
<keyword evidence="8" id="KW-0804">Transcription</keyword>
<accession>A0A4P7A076</accession>
<evidence type="ECO:0000256" key="1">
    <source>
        <dbReference type="ARBA" id="ARBA00004496"/>
    </source>
</evidence>
<evidence type="ECO:0000256" key="8">
    <source>
        <dbReference type="ARBA" id="ARBA00023163"/>
    </source>
</evidence>
<dbReference type="SMART" id="SM00448">
    <property type="entry name" value="REC"/>
    <property type="match status" value="1"/>
</dbReference>